<proteinExistence type="predicted"/>
<dbReference type="SMART" id="SM00886">
    <property type="entry name" value="Dabb"/>
    <property type="match status" value="1"/>
</dbReference>
<evidence type="ECO:0000259" key="2">
    <source>
        <dbReference type="PROSITE" id="PS51502"/>
    </source>
</evidence>
<keyword evidence="4" id="KW-1185">Reference proteome</keyword>
<feature type="domain" description="Stress-response A/B barrel" evidence="2">
    <location>
        <begin position="3"/>
        <end position="98"/>
    </location>
</feature>
<dbReference type="InterPro" id="IPR044662">
    <property type="entry name" value="HS1/DABB1-like"/>
</dbReference>
<dbReference type="OrthoDB" id="42919at2759"/>
<dbReference type="Proteomes" id="UP000054771">
    <property type="component" value="Unassembled WGS sequence"/>
</dbReference>
<protein>
    <submittedName>
        <fullName evidence="3">Putative Stress responsive A/B barrel domain protein</fullName>
    </submittedName>
</protein>
<dbReference type="EMBL" id="CDMC01000007">
    <property type="protein sequence ID" value="CEN62640.1"/>
    <property type="molecule type" value="Genomic_DNA"/>
</dbReference>
<gene>
    <name evidence="3" type="ORF">ASPCAL09272</name>
</gene>
<evidence type="ECO:0000256" key="1">
    <source>
        <dbReference type="ARBA" id="ARBA00011738"/>
    </source>
</evidence>
<dbReference type="InterPro" id="IPR011008">
    <property type="entry name" value="Dimeric_a/b-barrel"/>
</dbReference>
<name>A0A0U5CRN1_ASPCI</name>
<sequence length="102" mass="11172">MPVYHIVLFRLKQGVTTAQLSTWTSLAQGMVGKIPGLVSLKAGGPLPICVPRAKGFDMGLVAVLEKPEDVATYAVHPAHLEVHKMREELCEDTLAYDLEFEP</sequence>
<comment type="subunit">
    <text evidence="1">Homodimer.</text>
</comment>
<dbReference type="PANTHER" id="PTHR33178">
    <property type="match status" value="1"/>
</dbReference>
<dbReference type="InterPro" id="IPR013097">
    <property type="entry name" value="Dabb"/>
</dbReference>
<dbReference type="AlphaFoldDB" id="A0A0U5CRN1"/>
<dbReference type="Gene3D" id="3.30.70.100">
    <property type="match status" value="1"/>
</dbReference>
<evidence type="ECO:0000313" key="4">
    <source>
        <dbReference type="Proteomes" id="UP000054771"/>
    </source>
</evidence>
<accession>A0A0U5CRN1</accession>
<evidence type="ECO:0000313" key="3">
    <source>
        <dbReference type="EMBL" id="CEN62640.1"/>
    </source>
</evidence>
<dbReference type="SUPFAM" id="SSF54909">
    <property type="entry name" value="Dimeric alpha+beta barrel"/>
    <property type="match status" value="1"/>
</dbReference>
<dbReference type="OMA" id="QIATWKE"/>
<dbReference type="Pfam" id="PF07876">
    <property type="entry name" value="Dabb"/>
    <property type="match status" value="1"/>
</dbReference>
<dbReference type="PROSITE" id="PS51502">
    <property type="entry name" value="S_R_A_B_BARREL"/>
    <property type="match status" value="1"/>
</dbReference>
<reference evidence="4" key="1">
    <citation type="journal article" date="2016" name="Genome Announc.">
        <title>Draft genome sequences of fungus Aspergillus calidoustus.</title>
        <authorList>
            <person name="Horn F."/>
            <person name="Linde J."/>
            <person name="Mattern D.J."/>
            <person name="Walther G."/>
            <person name="Guthke R."/>
            <person name="Scherlach K."/>
            <person name="Martin K."/>
            <person name="Brakhage A.A."/>
            <person name="Petzke L."/>
            <person name="Valiante V."/>
        </authorList>
    </citation>
    <scope>NUCLEOTIDE SEQUENCE [LARGE SCALE GENOMIC DNA]</scope>
    <source>
        <strain evidence="4">SF006504</strain>
    </source>
</reference>
<dbReference type="PANTHER" id="PTHR33178:SF10">
    <property type="entry name" value="STRESS-RESPONSE A_B BARREL DOMAIN-CONTAINING PROTEIN"/>
    <property type="match status" value="1"/>
</dbReference>
<organism evidence="3 4">
    <name type="scientific">Aspergillus calidoustus</name>
    <dbReference type="NCBI Taxonomy" id="454130"/>
    <lineage>
        <taxon>Eukaryota</taxon>
        <taxon>Fungi</taxon>
        <taxon>Dikarya</taxon>
        <taxon>Ascomycota</taxon>
        <taxon>Pezizomycotina</taxon>
        <taxon>Eurotiomycetes</taxon>
        <taxon>Eurotiomycetidae</taxon>
        <taxon>Eurotiales</taxon>
        <taxon>Aspergillaceae</taxon>
        <taxon>Aspergillus</taxon>
        <taxon>Aspergillus subgen. Nidulantes</taxon>
    </lineage>
</organism>
<dbReference type="STRING" id="454130.A0A0U5CRN1"/>